<sequence length="259" mass="29729">MAIVRCHLVVSLARVGTNMLTTEQTQYVKDESIKAYPHEIIFLLTESKGLYKVSNIADDTTKEFRVSTTDMQQALTENLLAVIHSHPDFEPCPSEADMHSQVALDVTYGICATDGINATNINYWGGGIEKAPLLGRGFIHGIQDCYSLIKDYYESELNIELNEFPRSWEWWNNGQDLYSLNVEKEGFIRVYEPEIGDMIFMQIRSTVPNHGAVYVGNDLIMHHITSTKAVDETRISTQEPIFRYQNFITHYYRHKSMFE</sequence>
<proteinExistence type="inferred from homology"/>
<protein>
    <recommendedName>
        <fullName evidence="8">NlpC/P60 domain-containing protein</fullName>
    </recommendedName>
</protein>
<reference evidence="9 10" key="1">
    <citation type="submission" date="2019-12" db="EMBL/GenBank/DDBJ databases">
        <title>Genome sequencing and assembly of endphytes of Porphyra tenera.</title>
        <authorList>
            <person name="Park J.M."/>
            <person name="Shin R."/>
            <person name="Jo S.H."/>
        </authorList>
    </citation>
    <scope>NUCLEOTIDE SEQUENCE [LARGE SCALE GENOMIC DNA]</scope>
    <source>
        <strain evidence="9 10">GPM3</strain>
    </source>
</reference>
<evidence type="ECO:0000256" key="7">
    <source>
        <dbReference type="ARBA" id="ARBA00023049"/>
    </source>
</evidence>
<dbReference type="Pfam" id="PF00877">
    <property type="entry name" value="NLPC_P60"/>
    <property type="match status" value="1"/>
</dbReference>
<dbReference type="Pfam" id="PF14464">
    <property type="entry name" value="Prok-JAB"/>
    <property type="match status" value="1"/>
</dbReference>
<dbReference type="InterPro" id="IPR028090">
    <property type="entry name" value="JAB_dom_prok"/>
</dbReference>
<keyword evidence="2" id="KW-0645">Protease</keyword>
<comment type="similarity">
    <text evidence="1">Belongs to the peptidase C40 family.</text>
</comment>
<dbReference type="Proteomes" id="UP000509761">
    <property type="component" value="Chromosome"/>
</dbReference>
<dbReference type="GO" id="GO:0006508">
    <property type="term" value="P:proteolysis"/>
    <property type="evidence" value="ECO:0007669"/>
    <property type="project" value="UniProtKB-KW"/>
</dbReference>
<evidence type="ECO:0000256" key="3">
    <source>
        <dbReference type="ARBA" id="ARBA00022723"/>
    </source>
</evidence>
<keyword evidence="6" id="KW-0862">Zinc</keyword>
<dbReference type="InterPro" id="IPR038765">
    <property type="entry name" value="Papain-like_cys_pep_sf"/>
</dbReference>
<keyword evidence="10" id="KW-1185">Reference proteome</keyword>
<evidence type="ECO:0000313" key="9">
    <source>
        <dbReference type="EMBL" id="QKS24589.1"/>
    </source>
</evidence>
<dbReference type="SUPFAM" id="SSF102712">
    <property type="entry name" value="JAB1/MPN domain"/>
    <property type="match status" value="1"/>
</dbReference>
<name>A0AAP9T0C6_9GAMM</name>
<evidence type="ECO:0000313" key="10">
    <source>
        <dbReference type="Proteomes" id="UP000509761"/>
    </source>
</evidence>
<keyword evidence="5" id="KW-0788">Thiol protease</keyword>
<evidence type="ECO:0000256" key="1">
    <source>
        <dbReference type="ARBA" id="ARBA00007074"/>
    </source>
</evidence>
<keyword evidence="7" id="KW-0482">Metalloprotease</keyword>
<organism evidence="9 10">
    <name type="scientific">Vreelandella titanicae</name>
    <dbReference type="NCBI Taxonomy" id="664683"/>
    <lineage>
        <taxon>Bacteria</taxon>
        <taxon>Pseudomonadati</taxon>
        <taxon>Pseudomonadota</taxon>
        <taxon>Gammaproteobacteria</taxon>
        <taxon>Oceanospirillales</taxon>
        <taxon>Halomonadaceae</taxon>
        <taxon>Vreelandella</taxon>
    </lineage>
</organism>
<evidence type="ECO:0000256" key="5">
    <source>
        <dbReference type="ARBA" id="ARBA00022807"/>
    </source>
</evidence>
<dbReference type="AlphaFoldDB" id="A0AAP9T0C6"/>
<dbReference type="PROSITE" id="PS51935">
    <property type="entry name" value="NLPC_P60"/>
    <property type="match status" value="1"/>
</dbReference>
<accession>A0AAP9T0C6</accession>
<dbReference type="GO" id="GO:0008270">
    <property type="term" value="F:zinc ion binding"/>
    <property type="evidence" value="ECO:0007669"/>
    <property type="project" value="TreeGrafter"/>
</dbReference>
<dbReference type="GO" id="GO:0008235">
    <property type="term" value="F:metalloexopeptidase activity"/>
    <property type="evidence" value="ECO:0007669"/>
    <property type="project" value="TreeGrafter"/>
</dbReference>
<dbReference type="PANTHER" id="PTHR34858">
    <property type="entry name" value="CYSO-CYSTEINE PEPTIDASE"/>
    <property type="match status" value="1"/>
</dbReference>
<evidence type="ECO:0000256" key="2">
    <source>
        <dbReference type="ARBA" id="ARBA00022670"/>
    </source>
</evidence>
<dbReference type="Gene3D" id="3.90.1720.10">
    <property type="entry name" value="endopeptidase domain like (from Nostoc punctiforme)"/>
    <property type="match status" value="1"/>
</dbReference>
<evidence type="ECO:0000256" key="4">
    <source>
        <dbReference type="ARBA" id="ARBA00022801"/>
    </source>
</evidence>
<evidence type="ECO:0000259" key="8">
    <source>
        <dbReference type="PROSITE" id="PS51935"/>
    </source>
</evidence>
<keyword evidence="3" id="KW-0479">Metal-binding</keyword>
<dbReference type="SUPFAM" id="SSF54001">
    <property type="entry name" value="Cysteine proteinases"/>
    <property type="match status" value="1"/>
</dbReference>
<feature type="domain" description="NlpC/P60" evidence="8">
    <location>
        <begin position="114"/>
        <end position="259"/>
    </location>
</feature>
<dbReference type="Gene3D" id="3.40.140.10">
    <property type="entry name" value="Cytidine Deaminase, domain 2"/>
    <property type="match status" value="1"/>
</dbReference>
<dbReference type="EMBL" id="CP054580">
    <property type="protein sequence ID" value="QKS24589.1"/>
    <property type="molecule type" value="Genomic_DNA"/>
</dbReference>
<dbReference type="InterPro" id="IPR000064">
    <property type="entry name" value="NLP_P60_dom"/>
</dbReference>
<evidence type="ECO:0000256" key="6">
    <source>
        <dbReference type="ARBA" id="ARBA00022833"/>
    </source>
</evidence>
<dbReference type="GO" id="GO:0008234">
    <property type="term" value="F:cysteine-type peptidase activity"/>
    <property type="evidence" value="ECO:0007669"/>
    <property type="project" value="UniProtKB-KW"/>
</dbReference>
<dbReference type="PANTHER" id="PTHR34858:SF1">
    <property type="entry name" value="CYSO-CYSTEINE PEPTIDASE"/>
    <property type="match status" value="1"/>
</dbReference>
<gene>
    <name evidence="9" type="ORF">FX987_02371</name>
</gene>
<dbReference type="InterPro" id="IPR051929">
    <property type="entry name" value="VirAsm_ModProt"/>
</dbReference>
<keyword evidence="4" id="KW-0378">Hydrolase</keyword>